<name>A0ABN1VKB3_9MICO</name>
<evidence type="ECO:0000256" key="1">
    <source>
        <dbReference type="SAM" id="Phobius"/>
    </source>
</evidence>
<evidence type="ECO:0000313" key="2">
    <source>
        <dbReference type="EMBL" id="GAA1214989.1"/>
    </source>
</evidence>
<comment type="caution">
    <text evidence="2">The sequence shown here is derived from an EMBL/GenBank/DDBJ whole genome shotgun (WGS) entry which is preliminary data.</text>
</comment>
<keyword evidence="1" id="KW-0472">Membrane</keyword>
<keyword evidence="1" id="KW-1133">Transmembrane helix</keyword>
<reference evidence="2 3" key="1">
    <citation type="journal article" date="2019" name="Int. J. Syst. Evol. Microbiol.">
        <title>The Global Catalogue of Microorganisms (GCM) 10K type strain sequencing project: providing services to taxonomists for standard genome sequencing and annotation.</title>
        <authorList>
            <consortium name="The Broad Institute Genomics Platform"/>
            <consortium name="The Broad Institute Genome Sequencing Center for Infectious Disease"/>
            <person name="Wu L."/>
            <person name="Ma J."/>
        </authorList>
    </citation>
    <scope>NUCLEOTIDE SEQUENCE [LARGE SCALE GENOMIC DNA]</scope>
    <source>
        <strain evidence="2 3">JCM 12762</strain>
    </source>
</reference>
<dbReference type="EMBL" id="BAAAKW010000025">
    <property type="protein sequence ID" value="GAA1214989.1"/>
    <property type="molecule type" value="Genomic_DNA"/>
</dbReference>
<evidence type="ECO:0000313" key="3">
    <source>
        <dbReference type="Proteomes" id="UP001500943"/>
    </source>
</evidence>
<protein>
    <submittedName>
        <fullName evidence="2">Uncharacterized protein</fullName>
    </submittedName>
</protein>
<proteinExistence type="predicted"/>
<organism evidence="2 3">
    <name type="scientific">Rhodoglobus aureus</name>
    <dbReference type="NCBI Taxonomy" id="191497"/>
    <lineage>
        <taxon>Bacteria</taxon>
        <taxon>Bacillati</taxon>
        <taxon>Actinomycetota</taxon>
        <taxon>Actinomycetes</taxon>
        <taxon>Micrococcales</taxon>
        <taxon>Microbacteriaceae</taxon>
        <taxon>Rhodoglobus</taxon>
    </lineage>
</organism>
<gene>
    <name evidence="2" type="ORF">GCM10009655_12760</name>
</gene>
<keyword evidence="3" id="KW-1185">Reference proteome</keyword>
<accession>A0ABN1VKB3</accession>
<feature type="transmembrane region" description="Helical" evidence="1">
    <location>
        <begin position="78"/>
        <end position="99"/>
    </location>
</feature>
<dbReference type="RefSeq" id="WP_343924239.1">
    <property type="nucleotide sequence ID" value="NZ_BAAAKW010000025.1"/>
</dbReference>
<dbReference type="Proteomes" id="UP001500943">
    <property type="component" value="Unassembled WGS sequence"/>
</dbReference>
<keyword evidence="1" id="KW-0812">Transmembrane</keyword>
<sequence length="118" mass="12763">MSIAIPALVQRGQNPEPEDGWAWSLSDYEIAYVREFNARPPRDGWIGSERDEARLDDEANGIRAGAANRPRRLVRRSLVLVVGGVLVVCGLVAGGLGIVNLLTGLNTQADTADLVVKR</sequence>